<name>A0ABT0M7B7_9BACL</name>
<dbReference type="RefSeq" id="WP_249095858.1">
    <property type="nucleotide sequence ID" value="NZ_JAMAST010000001.1"/>
</dbReference>
<evidence type="ECO:0000256" key="1">
    <source>
        <dbReference type="SAM" id="Phobius"/>
    </source>
</evidence>
<accession>A0ABT0M7B7</accession>
<dbReference type="EMBL" id="JAMAST010000001">
    <property type="protein sequence ID" value="MCL1630548.1"/>
    <property type="molecule type" value="Genomic_DNA"/>
</dbReference>
<feature type="transmembrane region" description="Helical" evidence="1">
    <location>
        <begin position="94"/>
        <end position="114"/>
    </location>
</feature>
<protein>
    <submittedName>
        <fullName evidence="2">Uncharacterized protein</fullName>
    </submittedName>
</protein>
<comment type="caution">
    <text evidence="2">The sequence shown here is derived from an EMBL/GenBank/DDBJ whole genome shotgun (WGS) entry which is preliminary data.</text>
</comment>
<proteinExistence type="predicted"/>
<keyword evidence="1" id="KW-0472">Membrane</keyword>
<keyword evidence="3" id="KW-1185">Reference proteome</keyword>
<organism evidence="2 3">
    <name type="scientific">Sporolactobacillus mangiferae</name>
    <dbReference type="NCBI Taxonomy" id="2940498"/>
    <lineage>
        <taxon>Bacteria</taxon>
        <taxon>Bacillati</taxon>
        <taxon>Bacillota</taxon>
        <taxon>Bacilli</taxon>
        <taxon>Bacillales</taxon>
        <taxon>Sporolactobacillaceae</taxon>
        <taxon>Sporolactobacillus</taxon>
    </lineage>
</organism>
<sequence>MIDALNQLVGKKFKPHELDEICARITGGAREFKRLYWEDIVGLENMSYRTKSGMTYVVSFKIYKDDGECDSILEVSSIDVLDQRIVSSTNNRKLYVILISIILVAVTVYCFFSVI</sequence>
<gene>
    <name evidence="2" type="ORF">M3N64_01095</name>
</gene>
<evidence type="ECO:0000313" key="2">
    <source>
        <dbReference type="EMBL" id="MCL1630548.1"/>
    </source>
</evidence>
<evidence type="ECO:0000313" key="3">
    <source>
        <dbReference type="Proteomes" id="UP001203004"/>
    </source>
</evidence>
<keyword evidence="1" id="KW-0812">Transmembrane</keyword>
<dbReference type="Proteomes" id="UP001203004">
    <property type="component" value="Unassembled WGS sequence"/>
</dbReference>
<keyword evidence="1" id="KW-1133">Transmembrane helix</keyword>
<reference evidence="2 3" key="1">
    <citation type="submission" date="2022-05" db="EMBL/GenBank/DDBJ databases">
        <title>Sporolactobacillus sp nov CPB3-1, isolated from tree bark (Mangifera indica L.).</title>
        <authorList>
            <person name="Phuengjayaem S."/>
            <person name="Tanasupawat S."/>
        </authorList>
    </citation>
    <scope>NUCLEOTIDE SEQUENCE [LARGE SCALE GENOMIC DNA]</scope>
    <source>
        <strain evidence="2 3">CPB3-1</strain>
    </source>
</reference>